<dbReference type="Proteomes" id="UP000017836">
    <property type="component" value="Unassembled WGS sequence"/>
</dbReference>
<proteinExistence type="predicted"/>
<dbReference type="Gramene" id="ERM99488">
    <property type="protein sequence ID" value="ERM99488"/>
    <property type="gene ID" value="AMTR_s00088p00016980"/>
</dbReference>
<keyword evidence="2" id="KW-1185">Reference proteome</keyword>
<protein>
    <submittedName>
        <fullName evidence="1">Uncharacterized protein</fullName>
    </submittedName>
</protein>
<evidence type="ECO:0000313" key="2">
    <source>
        <dbReference type="Proteomes" id="UP000017836"/>
    </source>
</evidence>
<name>W1NVX2_AMBTC</name>
<reference evidence="2" key="1">
    <citation type="journal article" date="2013" name="Science">
        <title>The Amborella genome and the evolution of flowering plants.</title>
        <authorList>
            <consortium name="Amborella Genome Project"/>
        </authorList>
    </citation>
    <scope>NUCLEOTIDE SEQUENCE [LARGE SCALE GENOMIC DNA]</scope>
</reference>
<evidence type="ECO:0000313" key="1">
    <source>
        <dbReference type="EMBL" id="ERM99488.1"/>
    </source>
</evidence>
<gene>
    <name evidence="1" type="ORF">AMTR_s00088p00016980</name>
</gene>
<organism evidence="1 2">
    <name type="scientific">Amborella trichopoda</name>
    <dbReference type="NCBI Taxonomy" id="13333"/>
    <lineage>
        <taxon>Eukaryota</taxon>
        <taxon>Viridiplantae</taxon>
        <taxon>Streptophyta</taxon>
        <taxon>Embryophyta</taxon>
        <taxon>Tracheophyta</taxon>
        <taxon>Spermatophyta</taxon>
        <taxon>Magnoliopsida</taxon>
        <taxon>Amborellales</taxon>
        <taxon>Amborellaceae</taxon>
        <taxon>Amborella</taxon>
    </lineage>
</organism>
<dbReference type="HOGENOM" id="CLU_2691096_0_0_1"/>
<accession>W1NVX2</accession>
<sequence>MGYGEASPSSMVSMLSRGQKPWDMAPPIWLEEARSHGIWPLQHVSLEESNAASLVEARSHGSLSLMKSSYNLGF</sequence>
<dbReference type="AlphaFoldDB" id="W1NVX2"/>
<dbReference type="EMBL" id="KI394998">
    <property type="protein sequence ID" value="ERM99488.1"/>
    <property type="molecule type" value="Genomic_DNA"/>
</dbReference>